<dbReference type="PANTHER" id="PTHR36453">
    <property type="entry name" value="SECRETED PROTEIN-RELATED"/>
    <property type="match status" value="1"/>
</dbReference>
<evidence type="ECO:0000259" key="2">
    <source>
        <dbReference type="Pfam" id="PF21231"/>
    </source>
</evidence>
<dbReference type="EMBL" id="JBDKWZ010000026">
    <property type="protein sequence ID" value="MEN7551739.1"/>
    <property type="molecule type" value="Genomic_DNA"/>
</dbReference>
<dbReference type="InterPro" id="IPR011050">
    <property type="entry name" value="Pectin_lyase_fold/virulence"/>
</dbReference>
<dbReference type="Pfam" id="PF21231">
    <property type="entry name" value="GH141_M"/>
    <property type="match status" value="1"/>
</dbReference>
<dbReference type="SUPFAM" id="SSF51126">
    <property type="entry name" value="Pectin lyase-like"/>
    <property type="match status" value="1"/>
</dbReference>
<dbReference type="InterPro" id="IPR006626">
    <property type="entry name" value="PbH1"/>
</dbReference>
<dbReference type="InterPro" id="IPR012334">
    <property type="entry name" value="Pectin_lyas_fold"/>
</dbReference>
<dbReference type="SMART" id="SM00710">
    <property type="entry name" value="PbH1"/>
    <property type="match status" value="6"/>
</dbReference>
<evidence type="ECO:0000259" key="1">
    <source>
        <dbReference type="Pfam" id="PF13229"/>
    </source>
</evidence>
<dbReference type="PANTHER" id="PTHR36453:SF1">
    <property type="entry name" value="RIGHT HANDED BETA HELIX DOMAIN-CONTAINING PROTEIN"/>
    <property type="match status" value="1"/>
</dbReference>
<dbReference type="InterPro" id="IPR039448">
    <property type="entry name" value="Beta_helix"/>
</dbReference>
<evidence type="ECO:0000313" key="3">
    <source>
        <dbReference type="EMBL" id="MEN7551739.1"/>
    </source>
</evidence>
<name>A0AAW9SFS6_9BACT</name>
<dbReference type="RefSeq" id="WP_346824518.1">
    <property type="nucleotide sequence ID" value="NZ_JBDKWZ010000026.1"/>
</dbReference>
<sequence>MKLHKISPKKRNSIRKLINPLSFRSKKQLILLTLTIWFNGMVTFGQTTLYVSPSGNGQEFGKEQPGNLLDLPEKLRTLNQREEGVIRVLFYGGEYALSATWHLTEKEAGNELNTIILEGIKGEKVSIYGGQRVTKWQKAGKGIYKAKLPASAEFRQLYVNGKMAIRARTPNRDNDQHFGPYYRVLGFDKQTIWVNASEISAWRDFQEVELVLHQHWFHSRIKLASFEVTGEKALITPLPPTGEYVLQLYPSMMEPGKPYYFENSIEFLDQGGEWYLSKAENTLYYKPRPKEDIHSLEVVYPRVNTLFAINGKGKAPVYNLTLKNLQFAYGNWTLPGKEGVLSNQGVQARGYYGKRGFPGLVQAAFVRNLKIKNCHFTGAGANGIVWNKGVQDSEIVSCHLDQISANGIIIDTYKRHTPPDSLACKNNRIDNNLIENIGLHYTNGMGVIAHFVENLVVESNEIRYGRYTGIQIGNHRGNHLSLLSDNLIRSNNIHHVMQLHDDGGAIYTLSPQPGTKILRNWVHDYGRSPWADDFPVNGIFLDNHSSHILVQDNVLSNFAPDIFRIKEQCADGAETWGNVLINNNTQNQEIISQAGIKGQVGLLDLKEKEAEDSQ</sequence>
<proteinExistence type="predicted"/>
<keyword evidence="4" id="KW-1185">Reference proteome</keyword>
<evidence type="ECO:0000313" key="4">
    <source>
        <dbReference type="Proteomes" id="UP001403385"/>
    </source>
</evidence>
<protein>
    <submittedName>
        <fullName evidence="3">Right-handed parallel beta-helix repeat-containing protein</fullName>
    </submittedName>
</protein>
<feature type="domain" description="GH141-like insertion" evidence="2">
    <location>
        <begin position="151"/>
        <end position="288"/>
    </location>
</feature>
<gene>
    <name evidence="3" type="ORF">AAG747_27735</name>
</gene>
<feature type="domain" description="Right handed beta helix" evidence="1">
    <location>
        <begin position="367"/>
        <end position="554"/>
    </location>
</feature>
<reference evidence="3 4" key="1">
    <citation type="submission" date="2024-04" db="EMBL/GenBank/DDBJ databases">
        <title>Novel genus in family Flammeovirgaceae.</title>
        <authorList>
            <person name="Nguyen T.H."/>
            <person name="Vuong T.Q."/>
            <person name="Le H."/>
            <person name="Kim S.-G."/>
        </authorList>
    </citation>
    <scope>NUCLEOTIDE SEQUENCE [LARGE SCALE GENOMIC DNA]</scope>
    <source>
        <strain evidence="3 4">JCM 23209</strain>
    </source>
</reference>
<dbReference type="Proteomes" id="UP001403385">
    <property type="component" value="Unassembled WGS sequence"/>
</dbReference>
<comment type="caution">
    <text evidence="3">The sequence shown here is derived from an EMBL/GenBank/DDBJ whole genome shotgun (WGS) entry which is preliminary data.</text>
</comment>
<dbReference type="InterPro" id="IPR048482">
    <property type="entry name" value="GH141_ins"/>
</dbReference>
<organism evidence="3 4">
    <name type="scientific">Rapidithrix thailandica</name>
    <dbReference type="NCBI Taxonomy" id="413964"/>
    <lineage>
        <taxon>Bacteria</taxon>
        <taxon>Pseudomonadati</taxon>
        <taxon>Bacteroidota</taxon>
        <taxon>Cytophagia</taxon>
        <taxon>Cytophagales</taxon>
        <taxon>Flammeovirgaceae</taxon>
        <taxon>Rapidithrix</taxon>
    </lineage>
</organism>
<dbReference type="AlphaFoldDB" id="A0AAW9SFS6"/>
<accession>A0AAW9SFS6</accession>
<dbReference type="Pfam" id="PF13229">
    <property type="entry name" value="Beta_helix"/>
    <property type="match status" value="1"/>
</dbReference>
<dbReference type="Gene3D" id="2.160.20.10">
    <property type="entry name" value="Single-stranded right-handed beta-helix, Pectin lyase-like"/>
    <property type="match status" value="2"/>
</dbReference>